<comment type="catalytic activity">
    <reaction evidence="4">
        <text>succinate semialdehyde + NADP(+) + H2O = succinate + NADPH + 2 H(+)</text>
        <dbReference type="Rhea" id="RHEA:13213"/>
        <dbReference type="ChEBI" id="CHEBI:15377"/>
        <dbReference type="ChEBI" id="CHEBI:15378"/>
        <dbReference type="ChEBI" id="CHEBI:30031"/>
        <dbReference type="ChEBI" id="CHEBI:57706"/>
        <dbReference type="ChEBI" id="CHEBI:57783"/>
        <dbReference type="ChEBI" id="CHEBI:58349"/>
        <dbReference type="EC" id="1.2.1.79"/>
    </reaction>
</comment>
<dbReference type="GO" id="GO:0036243">
    <property type="term" value="F:succinate-semialdehyde dehydrogenase (NADP+) activity"/>
    <property type="evidence" value="ECO:0007669"/>
    <property type="project" value="UniProtKB-EC"/>
</dbReference>
<gene>
    <name evidence="6" type="ORF">H0P51_03210</name>
</gene>
<dbReference type="KEGG" id="mgor:H0P51_03210"/>
<keyword evidence="7" id="KW-1185">Reference proteome</keyword>
<reference evidence="7" key="1">
    <citation type="submission" date="2020-07" db="EMBL/GenBank/DDBJ databases">
        <title>Description of Mycobacterium gordonae subsp. intergordonae subsp.nov. and Mycobacterium gordonae subsp. gordonae subsp. nov.</title>
        <authorList>
            <person name="Yu X."/>
        </authorList>
    </citation>
    <scope>NUCLEOTIDE SEQUENCE [LARGE SCALE GENOMIC DNA]</scope>
    <source>
        <strain evidence="7">24</strain>
    </source>
</reference>
<dbReference type="InterPro" id="IPR016161">
    <property type="entry name" value="Ald_DH/histidinol_DH"/>
</dbReference>
<evidence type="ECO:0000256" key="3">
    <source>
        <dbReference type="ARBA" id="ARBA00039663"/>
    </source>
</evidence>
<dbReference type="Pfam" id="PF00171">
    <property type="entry name" value="Aldedh"/>
    <property type="match status" value="1"/>
</dbReference>
<dbReference type="Proteomes" id="UP000510682">
    <property type="component" value="Chromosome"/>
</dbReference>
<dbReference type="SUPFAM" id="SSF53720">
    <property type="entry name" value="ALDH-like"/>
    <property type="match status" value="1"/>
</dbReference>
<dbReference type="InterPro" id="IPR016163">
    <property type="entry name" value="Ald_DH_C"/>
</dbReference>
<evidence type="ECO:0000259" key="5">
    <source>
        <dbReference type="Pfam" id="PF00171"/>
    </source>
</evidence>
<proteinExistence type="predicted"/>
<evidence type="ECO:0000313" key="7">
    <source>
        <dbReference type="Proteomes" id="UP000510682"/>
    </source>
</evidence>
<dbReference type="PANTHER" id="PTHR11699">
    <property type="entry name" value="ALDEHYDE DEHYDROGENASE-RELATED"/>
    <property type="match status" value="1"/>
</dbReference>
<dbReference type="AlphaFoldDB" id="A0A7D6HUW1"/>
<reference evidence="6 7" key="2">
    <citation type="submission" date="2020-07" db="EMBL/GenBank/DDBJ databases">
        <authorList>
            <person name="Yu X."/>
        </authorList>
    </citation>
    <scope>NUCLEOTIDE SEQUENCE [LARGE SCALE GENOMIC DNA]</scope>
    <source>
        <strain evidence="7">24</strain>
    </source>
</reference>
<dbReference type="Gene3D" id="3.40.309.10">
    <property type="entry name" value="Aldehyde Dehydrogenase, Chain A, domain 2"/>
    <property type="match status" value="1"/>
</dbReference>
<dbReference type="EC" id="1.2.1.79" evidence="2"/>
<reference evidence="7" key="3">
    <citation type="submission" date="2023-07" db="EMBL/GenBank/DDBJ databases">
        <title>Description of Mycobacterium gordonae subsp. intergordonae subsp.nov. and Mycobacterium gordonae subsp. gordonae subsp. nov.</title>
        <authorList>
            <person name="Huang H."/>
        </authorList>
    </citation>
    <scope>NUCLEOTIDE SEQUENCE [LARGE SCALE GENOMIC DNA]</scope>
    <source>
        <strain evidence="7">24</strain>
    </source>
</reference>
<accession>A0A7D6HUW1</accession>
<evidence type="ECO:0000313" key="6">
    <source>
        <dbReference type="EMBL" id="QLL08012.1"/>
    </source>
</evidence>
<evidence type="ECO:0000256" key="4">
    <source>
        <dbReference type="ARBA" id="ARBA00048559"/>
    </source>
</evidence>
<dbReference type="InterPro" id="IPR015590">
    <property type="entry name" value="Aldehyde_DH_dom"/>
</dbReference>
<keyword evidence="1" id="KW-0560">Oxidoreductase</keyword>
<name>A0A7D6HUW1_9MYCO</name>
<sequence length="564" mass="59652">MTSTYDVTFATEAELDTAIDELTRGAQRWAVTGLTERITLLKRTQRSIADAADAWAAAAIVAKGIPPGPLEGEEWMSGPYATLCAFGAVIDSLKKIAAGKSPACGLKSRTVPGNRTAFAMLPGDLFEFNLFNGFSAEVWLTPGVSADEARRTAGLGARRSGENGGVGLVLGAGNIAAIGPLDVLYELIAHNRVSVLKLNPTFAGLIAAYEAAFAPLINANLVRIVNGGTEVGQYLTAHPGVSHVHITGSRATHDMIVWGSRTEKDGAPKLGKPITSELGGVSPIIVVPGKWDDADLRYQAEHVATQRFHNCGHNCIGGQVLVVSADWPQKDAFLAEIRRVVEALPQRTLWYPGADKKVAAAALAYPDAERLNGRILLKVDQSTSQEALTTEYFGPVLAHTELPAIGLEFLCAAIEFCNDKLGGNLGASIIVAPDDRKAMGTAFEAAVADLHYGTIGINVWSAIGFLVPALSWGAYPGNTLGDVGSGIGIVHNSRLLTNIERSVVTGPFRPFPRSIAGGEMALSPKPAWFVTARSAKGVAERLTRFAASPGWAKLPGIFNQAFRA</sequence>
<dbReference type="RefSeq" id="WP_180916612.1">
    <property type="nucleotide sequence ID" value="NZ_CP059165.1"/>
</dbReference>
<dbReference type="Gene3D" id="3.40.605.10">
    <property type="entry name" value="Aldehyde Dehydrogenase, Chain A, domain 1"/>
    <property type="match status" value="1"/>
</dbReference>
<evidence type="ECO:0000256" key="1">
    <source>
        <dbReference type="ARBA" id="ARBA00023002"/>
    </source>
</evidence>
<evidence type="ECO:0000256" key="2">
    <source>
        <dbReference type="ARBA" id="ARBA00039122"/>
    </source>
</evidence>
<organism evidence="6 7">
    <name type="scientific">Mycobacterium vicinigordonae</name>
    <dbReference type="NCBI Taxonomy" id="1719132"/>
    <lineage>
        <taxon>Bacteria</taxon>
        <taxon>Bacillati</taxon>
        <taxon>Actinomycetota</taxon>
        <taxon>Actinomycetes</taxon>
        <taxon>Mycobacteriales</taxon>
        <taxon>Mycobacteriaceae</taxon>
        <taxon>Mycobacterium</taxon>
    </lineage>
</organism>
<protein>
    <recommendedName>
        <fullName evidence="3">Putative succinate-semialdehyde dehydrogenase [NADP(+)] 2</fullName>
        <ecNumber evidence="2">1.2.1.79</ecNumber>
    </recommendedName>
</protein>
<dbReference type="InterPro" id="IPR016162">
    <property type="entry name" value="Ald_DH_N"/>
</dbReference>
<dbReference type="EMBL" id="CP059165">
    <property type="protein sequence ID" value="QLL08012.1"/>
    <property type="molecule type" value="Genomic_DNA"/>
</dbReference>
<feature type="domain" description="Aldehyde dehydrogenase" evidence="5">
    <location>
        <begin position="216"/>
        <end position="345"/>
    </location>
</feature>